<dbReference type="PANTHER" id="PTHR24027:SF438">
    <property type="entry name" value="CADHERIN 23"/>
    <property type="match status" value="1"/>
</dbReference>
<evidence type="ECO:0000313" key="8">
    <source>
        <dbReference type="Proteomes" id="UP000314982"/>
    </source>
</evidence>
<dbReference type="GeneTree" id="ENSGT00940000156675"/>
<dbReference type="GO" id="GO:0045296">
    <property type="term" value="F:cadherin binding"/>
    <property type="evidence" value="ECO:0007669"/>
    <property type="project" value="TreeGrafter"/>
</dbReference>
<dbReference type="PRINTS" id="PR00205">
    <property type="entry name" value="CADHERIN"/>
</dbReference>
<dbReference type="SUPFAM" id="SSF49313">
    <property type="entry name" value="Cadherin-like"/>
    <property type="match status" value="1"/>
</dbReference>
<feature type="domain" description="Cadherin" evidence="6">
    <location>
        <begin position="1"/>
        <end position="78"/>
    </location>
</feature>
<dbReference type="STRING" id="62062.ENSHHUP00000002227"/>
<dbReference type="GO" id="GO:0009653">
    <property type="term" value="P:anatomical structure morphogenesis"/>
    <property type="evidence" value="ECO:0007669"/>
    <property type="project" value="UniProtKB-ARBA"/>
</dbReference>
<sequence length="81" mass="8747">ATDRENDSITYQILSGDIQQVFNLSKTIGLLLLGKALDRETADQYCLIVTASDGNPVGTSTTTVNIVVTDVNDNNPKFDLT</sequence>
<keyword evidence="2" id="KW-0677">Repeat</keyword>
<dbReference type="SMART" id="SM00112">
    <property type="entry name" value="CA"/>
    <property type="match status" value="1"/>
</dbReference>
<dbReference type="InterPro" id="IPR002126">
    <property type="entry name" value="Cadherin-like_dom"/>
</dbReference>
<dbReference type="Proteomes" id="UP000314982">
    <property type="component" value="Unassembled WGS sequence"/>
</dbReference>
<evidence type="ECO:0000313" key="7">
    <source>
        <dbReference type="Ensembl" id="ENSHHUP00000002227.1"/>
    </source>
</evidence>
<dbReference type="GO" id="GO:0016342">
    <property type="term" value="C:catenin complex"/>
    <property type="evidence" value="ECO:0007669"/>
    <property type="project" value="TreeGrafter"/>
</dbReference>
<evidence type="ECO:0000256" key="3">
    <source>
        <dbReference type="ARBA" id="ARBA00022837"/>
    </source>
</evidence>
<dbReference type="PROSITE" id="PS00232">
    <property type="entry name" value="CADHERIN_1"/>
    <property type="match status" value="1"/>
</dbReference>
<dbReference type="GO" id="GO:0005509">
    <property type="term" value="F:calcium ion binding"/>
    <property type="evidence" value="ECO:0007669"/>
    <property type="project" value="UniProtKB-UniRule"/>
</dbReference>
<reference evidence="7" key="3">
    <citation type="submission" date="2025-09" db="UniProtKB">
        <authorList>
            <consortium name="Ensembl"/>
        </authorList>
    </citation>
    <scope>IDENTIFICATION</scope>
</reference>
<keyword evidence="3 5" id="KW-0106">Calcium</keyword>
<dbReference type="CDD" id="cd11304">
    <property type="entry name" value="Cadherin_repeat"/>
    <property type="match status" value="1"/>
</dbReference>
<dbReference type="InterPro" id="IPR039808">
    <property type="entry name" value="Cadherin"/>
</dbReference>
<dbReference type="InterPro" id="IPR015919">
    <property type="entry name" value="Cadherin-like_sf"/>
</dbReference>
<keyword evidence="8" id="KW-1185">Reference proteome</keyword>
<comment type="subcellular location">
    <subcellularLocation>
        <location evidence="1">Membrane</location>
    </subcellularLocation>
</comment>
<dbReference type="GO" id="GO:0016477">
    <property type="term" value="P:cell migration"/>
    <property type="evidence" value="ECO:0007669"/>
    <property type="project" value="TreeGrafter"/>
</dbReference>
<dbReference type="PANTHER" id="PTHR24027">
    <property type="entry name" value="CADHERIN-23"/>
    <property type="match status" value="1"/>
</dbReference>
<dbReference type="PROSITE" id="PS50268">
    <property type="entry name" value="CADHERIN_2"/>
    <property type="match status" value="1"/>
</dbReference>
<evidence type="ECO:0000259" key="6">
    <source>
        <dbReference type="PROSITE" id="PS50268"/>
    </source>
</evidence>
<dbReference type="Gene3D" id="2.60.40.60">
    <property type="entry name" value="Cadherins"/>
    <property type="match status" value="1"/>
</dbReference>
<evidence type="ECO:0000256" key="1">
    <source>
        <dbReference type="ARBA" id="ARBA00004370"/>
    </source>
</evidence>
<evidence type="ECO:0000256" key="5">
    <source>
        <dbReference type="PROSITE-ProRule" id="PRU00043"/>
    </source>
</evidence>
<protein>
    <recommendedName>
        <fullName evidence="6">Cadherin domain-containing protein</fullName>
    </recommendedName>
</protein>
<evidence type="ECO:0000256" key="4">
    <source>
        <dbReference type="ARBA" id="ARBA00023136"/>
    </source>
</evidence>
<organism evidence="7 8">
    <name type="scientific">Hucho hucho</name>
    <name type="common">huchen</name>
    <dbReference type="NCBI Taxonomy" id="62062"/>
    <lineage>
        <taxon>Eukaryota</taxon>
        <taxon>Metazoa</taxon>
        <taxon>Chordata</taxon>
        <taxon>Craniata</taxon>
        <taxon>Vertebrata</taxon>
        <taxon>Euteleostomi</taxon>
        <taxon>Actinopterygii</taxon>
        <taxon>Neopterygii</taxon>
        <taxon>Teleostei</taxon>
        <taxon>Protacanthopterygii</taxon>
        <taxon>Salmoniformes</taxon>
        <taxon>Salmonidae</taxon>
        <taxon>Salmoninae</taxon>
        <taxon>Hucho</taxon>
    </lineage>
</organism>
<evidence type="ECO:0000256" key="2">
    <source>
        <dbReference type="ARBA" id="ARBA00022737"/>
    </source>
</evidence>
<dbReference type="Ensembl" id="ENSHHUT00000002302.1">
    <property type="protein sequence ID" value="ENSHHUP00000002227.1"/>
    <property type="gene ID" value="ENSHHUG00000001447.1"/>
</dbReference>
<dbReference type="GO" id="GO:0007156">
    <property type="term" value="P:homophilic cell adhesion via plasma membrane adhesion molecules"/>
    <property type="evidence" value="ECO:0007669"/>
    <property type="project" value="InterPro"/>
</dbReference>
<name>A0A4W5JGC7_9TELE</name>
<dbReference type="GO" id="GO:0008013">
    <property type="term" value="F:beta-catenin binding"/>
    <property type="evidence" value="ECO:0007669"/>
    <property type="project" value="TreeGrafter"/>
</dbReference>
<proteinExistence type="predicted"/>
<dbReference type="AlphaFoldDB" id="A0A4W5JGC7"/>
<dbReference type="InterPro" id="IPR020894">
    <property type="entry name" value="Cadherin_CS"/>
</dbReference>
<reference evidence="7" key="2">
    <citation type="submission" date="2025-08" db="UniProtKB">
        <authorList>
            <consortium name="Ensembl"/>
        </authorList>
    </citation>
    <scope>IDENTIFICATION</scope>
</reference>
<dbReference type="Pfam" id="PF00028">
    <property type="entry name" value="Cadherin"/>
    <property type="match status" value="1"/>
</dbReference>
<keyword evidence="4" id="KW-0472">Membrane</keyword>
<accession>A0A4W5JGC7</accession>
<reference evidence="8" key="1">
    <citation type="submission" date="2018-06" db="EMBL/GenBank/DDBJ databases">
        <title>Genome assembly of Danube salmon.</title>
        <authorList>
            <person name="Macqueen D.J."/>
            <person name="Gundappa M.K."/>
        </authorList>
    </citation>
    <scope>NUCLEOTIDE SEQUENCE [LARGE SCALE GENOMIC DNA]</scope>
</reference>